<dbReference type="Proteomes" id="UP000652219">
    <property type="component" value="Unassembled WGS sequence"/>
</dbReference>
<feature type="compositionally biased region" description="Polar residues" evidence="1">
    <location>
        <begin position="1"/>
        <end position="11"/>
    </location>
</feature>
<proteinExistence type="predicted"/>
<dbReference type="AlphaFoldDB" id="A0A8H6JCA6"/>
<reference evidence="2 3" key="1">
    <citation type="journal article" date="2020" name="Phytopathology">
        <title>Genome Sequence Resources of Colletotrichum truncatum, C. plurivorum, C. musicola, and C. sojae: Four Species Pathogenic to Soybean (Glycine max).</title>
        <authorList>
            <person name="Rogerio F."/>
            <person name="Boufleur T.R."/>
            <person name="Ciampi-Guillardi M."/>
            <person name="Sukno S.A."/>
            <person name="Thon M.R."/>
            <person name="Massola Junior N.S."/>
            <person name="Baroncelli R."/>
        </authorList>
    </citation>
    <scope>NUCLEOTIDE SEQUENCE [LARGE SCALE GENOMIC DNA]</scope>
    <source>
        <strain evidence="2 3">LFN0009</strain>
    </source>
</reference>
<feature type="compositionally biased region" description="Basic and acidic residues" evidence="1">
    <location>
        <begin position="79"/>
        <end position="88"/>
    </location>
</feature>
<evidence type="ECO:0000256" key="1">
    <source>
        <dbReference type="SAM" id="MobiDB-lite"/>
    </source>
</evidence>
<organism evidence="2 3">
    <name type="scientific">Colletotrichum sojae</name>
    <dbReference type="NCBI Taxonomy" id="2175907"/>
    <lineage>
        <taxon>Eukaryota</taxon>
        <taxon>Fungi</taxon>
        <taxon>Dikarya</taxon>
        <taxon>Ascomycota</taxon>
        <taxon>Pezizomycotina</taxon>
        <taxon>Sordariomycetes</taxon>
        <taxon>Hypocreomycetidae</taxon>
        <taxon>Glomerellales</taxon>
        <taxon>Glomerellaceae</taxon>
        <taxon>Colletotrichum</taxon>
        <taxon>Colletotrichum orchidearum species complex</taxon>
    </lineage>
</organism>
<dbReference type="EMBL" id="WIGN01000092">
    <property type="protein sequence ID" value="KAF6810041.1"/>
    <property type="molecule type" value="Genomic_DNA"/>
</dbReference>
<protein>
    <submittedName>
        <fullName evidence="2">Uncharacterized protein</fullName>
    </submittedName>
</protein>
<evidence type="ECO:0000313" key="2">
    <source>
        <dbReference type="EMBL" id="KAF6810041.1"/>
    </source>
</evidence>
<keyword evidence="3" id="KW-1185">Reference proteome</keyword>
<feature type="region of interest" description="Disordered" evidence="1">
    <location>
        <begin position="1"/>
        <end position="65"/>
    </location>
</feature>
<sequence length="433" mass="47446">MEPPHNCTTGPSPAPGRPRHKLYRQPTGGQFKDLRRLPLESSNSTESPCAEKVADGQSSFRRPKHDAFSQFDWKPLLGNRDRRTEGIPRARPLTHGRGTSSVPRNTAASGGGLLDIDWGSQHIAFRALYLLGSPGVGSRGPYTYPAPRLVSRDSASDMSGLSSLYGHYEPRRLSRVALRLQLQPGDNQGTGPDLVDLAYKLNIDVPSLSQEGWDAIRSKMLEKLNISDKSAYLNNLPTTHAPGPKPWPAIRTNISATQLTQLPDLSIVSGMAMEVMEAMQEMTRALQRHRDEYNAALPTAAQSHNAVGGAASLGMYQRPALRSWTSYLSASCWRAGSTQETRRPSGIVPRRSITPKMRTLINVKTRMTGAGRAHQTRDPEVKIPAAPGVLCATSSIGTRIDIMYTQMTLGNADTFFVISFTEFKDEAILPFEG</sequence>
<evidence type="ECO:0000313" key="3">
    <source>
        <dbReference type="Proteomes" id="UP000652219"/>
    </source>
</evidence>
<feature type="region of interest" description="Disordered" evidence="1">
    <location>
        <begin position="78"/>
        <end position="105"/>
    </location>
</feature>
<name>A0A8H6JCA6_9PEZI</name>
<gene>
    <name evidence="2" type="ORF">CSOJ01_06564</name>
</gene>
<comment type="caution">
    <text evidence="2">The sequence shown here is derived from an EMBL/GenBank/DDBJ whole genome shotgun (WGS) entry which is preliminary data.</text>
</comment>
<accession>A0A8H6JCA6</accession>